<dbReference type="AlphaFoldDB" id="A0AAF0E1H6"/>
<evidence type="ECO:0000256" key="8">
    <source>
        <dbReference type="ARBA" id="ARBA00023136"/>
    </source>
</evidence>
<feature type="transmembrane region" description="Helical" evidence="9">
    <location>
        <begin position="99"/>
        <end position="117"/>
    </location>
</feature>
<evidence type="ECO:0000256" key="5">
    <source>
        <dbReference type="ARBA" id="ARBA00022729"/>
    </source>
</evidence>
<evidence type="ECO:0000256" key="7">
    <source>
        <dbReference type="ARBA" id="ARBA00022989"/>
    </source>
</evidence>
<protein>
    <submittedName>
        <fullName evidence="10">Oligosaccharyl transferase subunit ost3/OST6</fullName>
    </submittedName>
</protein>
<keyword evidence="7 9" id="KW-1133">Transmembrane helix</keyword>
<evidence type="ECO:0000313" key="10">
    <source>
        <dbReference type="EMBL" id="WFD04051.1"/>
    </source>
</evidence>
<keyword evidence="5" id="KW-0732">Signal</keyword>
<evidence type="ECO:0000256" key="9">
    <source>
        <dbReference type="SAM" id="Phobius"/>
    </source>
</evidence>
<comment type="similarity">
    <text evidence="3">Belongs to the OST3/OST6 family.</text>
</comment>
<keyword evidence="6" id="KW-0256">Endoplasmic reticulum</keyword>
<proteinExistence type="inferred from homology"/>
<gene>
    <name evidence="10" type="primary">OST3</name>
    <name evidence="10" type="ORF">MOBT1_002748</name>
</gene>
<evidence type="ECO:0000256" key="6">
    <source>
        <dbReference type="ARBA" id="ARBA00022824"/>
    </source>
</evidence>
<evidence type="ECO:0000256" key="2">
    <source>
        <dbReference type="ARBA" id="ARBA00004477"/>
    </source>
</evidence>
<accession>A0AAF0E1H6</accession>
<organism evidence="10 11">
    <name type="scientific">Malassezia obtusa</name>
    <dbReference type="NCBI Taxonomy" id="76774"/>
    <lineage>
        <taxon>Eukaryota</taxon>
        <taxon>Fungi</taxon>
        <taxon>Dikarya</taxon>
        <taxon>Basidiomycota</taxon>
        <taxon>Ustilaginomycotina</taxon>
        <taxon>Malasseziomycetes</taxon>
        <taxon>Malasseziales</taxon>
        <taxon>Malasseziaceae</taxon>
        <taxon>Malassezia</taxon>
    </lineage>
</organism>
<sequence length="221" mass="24522">MFEPSYKQNRFTHVPVIYNFPVAPGKTVADPSEFDVARQGFQAENFADAMSDFLQVSFQPKKPLFTKPFLIQAGLVTALTIAAVVVLPRLNYTNAGRSASLLICLSLVFTFTSGYMWNRIRNPPFMLQRPNGDVQMFMEGFQMQTGAESPILIAIYAGIALSLVVLNNLAPTVRSAPLQLAVVLLGVAGLLGGFSALMDTFRRKKYVPCLRSPYYPFHLFI</sequence>
<comment type="subcellular location">
    <subcellularLocation>
        <location evidence="2">Endoplasmic reticulum membrane</location>
        <topology evidence="2">Multi-pass membrane protein</topology>
    </subcellularLocation>
</comment>
<dbReference type="GO" id="GO:0008250">
    <property type="term" value="C:oligosaccharyltransferase complex"/>
    <property type="evidence" value="ECO:0007669"/>
    <property type="project" value="TreeGrafter"/>
</dbReference>
<dbReference type="Proteomes" id="UP001214603">
    <property type="component" value="Chromosome 6"/>
</dbReference>
<dbReference type="GO" id="GO:0016740">
    <property type="term" value="F:transferase activity"/>
    <property type="evidence" value="ECO:0007669"/>
    <property type="project" value="UniProtKB-KW"/>
</dbReference>
<dbReference type="InterPro" id="IPR021149">
    <property type="entry name" value="OligosaccharylTrfase_OST3/OST6"/>
</dbReference>
<keyword evidence="10" id="KW-0808">Transferase</keyword>
<dbReference type="PANTHER" id="PTHR12692">
    <property type="entry name" value="DOLICHYL-DIPHOSPHOOLIGOSACCHARIDE--PROTEIN GLYCOSYLTRANSFERASE-RELATED"/>
    <property type="match status" value="1"/>
</dbReference>
<keyword evidence="11" id="KW-1185">Reference proteome</keyword>
<evidence type="ECO:0000256" key="4">
    <source>
        <dbReference type="ARBA" id="ARBA00022692"/>
    </source>
</evidence>
<evidence type="ECO:0000256" key="1">
    <source>
        <dbReference type="ARBA" id="ARBA00002791"/>
    </source>
</evidence>
<feature type="transmembrane region" description="Helical" evidence="9">
    <location>
        <begin position="176"/>
        <end position="197"/>
    </location>
</feature>
<keyword evidence="4 9" id="KW-0812">Transmembrane</keyword>
<dbReference type="PANTHER" id="PTHR12692:SF0">
    <property type="entry name" value="GH11935P"/>
    <property type="match status" value="1"/>
</dbReference>
<dbReference type="GO" id="GO:0018279">
    <property type="term" value="P:protein N-linked glycosylation via asparagine"/>
    <property type="evidence" value="ECO:0007669"/>
    <property type="project" value="TreeGrafter"/>
</dbReference>
<keyword evidence="8 9" id="KW-0472">Membrane</keyword>
<feature type="transmembrane region" description="Helical" evidence="9">
    <location>
        <begin position="151"/>
        <end position="170"/>
    </location>
</feature>
<evidence type="ECO:0000313" key="11">
    <source>
        <dbReference type="Proteomes" id="UP001214603"/>
    </source>
</evidence>
<evidence type="ECO:0000256" key="3">
    <source>
        <dbReference type="ARBA" id="ARBA00009561"/>
    </source>
</evidence>
<dbReference type="Pfam" id="PF04756">
    <property type="entry name" value="OST3_OST6"/>
    <property type="match status" value="1"/>
</dbReference>
<name>A0AAF0E1H6_9BASI</name>
<dbReference type="EMBL" id="CP119939">
    <property type="protein sequence ID" value="WFD04051.1"/>
    <property type="molecule type" value="Genomic_DNA"/>
</dbReference>
<reference evidence="10" key="1">
    <citation type="submission" date="2023-03" db="EMBL/GenBank/DDBJ databases">
        <title>Mating type loci evolution in Malassezia.</title>
        <authorList>
            <person name="Coelho M.A."/>
        </authorList>
    </citation>
    <scope>NUCLEOTIDE SEQUENCE</scope>
    <source>
        <strain evidence="10">CBS 7876</strain>
    </source>
</reference>
<comment type="function">
    <text evidence="1">Subunit of the oligosaccharyl transferase (OST) complex that catalyzes the initial transfer of a defined glycan (Glc(3)Man(9)GlcNAc(2) in eukaryotes) from the lipid carrier dolichol-pyrophosphate to an asparagine residue within an Asn-X-Ser/Thr consensus motif in nascent polypeptide chains, the first step in protein N-glycosylation. N-glycosylation occurs cotranslationally and the complex associates with the Sec61 complex at the channel-forming translocon complex that mediates protein translocation across the endoplasmic reticulum (ER). All subunits are required for a maximal enzyme activity.</text>
</comment>
<feature type="transmembrane region" description="Helical" evidence="9">
    <location>
        <begin position="69"/>
        <end position="87"/>
    </location>
</feature>